<dbReference type="InterPro" id="IPR038488">
    <property type="entry name" value="Integrase_DNA-bd_sf"/>
</dbReference>
<feature type="domain" description="Tyr recombinase" evidence="5">
    <location>
        <begin position="197"/>
        <end position="394"/>
    </location>
</feature>
<dbReference type="InterPro" id="IPR011010">
    <property type="entry name" value="DNA_brk_join_enz"/>
</dbReference>
<dbReference type="PROSITE" id="PS51898">
    <property type="entry name" value="TYR_RECOMBINASE"/>
    <property type="match status" value="1"/>
</dbReference>
<dbReference type="GO" id="GO:0006310">
    <property type="term" value="P:DNA recombination"/>
    <property type="evidence" value="ECO:0007669"/>
    <property type="project" value="UniProtKB-KW"/>
</dbReference>
<evidence type="ECO:0000256" key="1">
    <source>
        <dbReference type="ARBA" id="ARBA00008857"/>
    </source>
</evidence>
<dbReference type="GO" id="GO:0015074">
    <property type="term" value="P:DNA integration"/>
    <property type="evidence" value="ECO:0007669"/>
    <property type="project" value="UniProtKB-KW"/>
</dbReference>
<keyword evidence="4" id="KW-0233">DNA recombination</keyword>
<dbReference type="PANTHER" id="PTHR30629">
    <property type="entry name" value="PROPHAGE INTEGRASE"/>
    <property type="match status" value="1"/>
</dbReference>
<evidence type="ECO:0000313" key="7">
    <source>
        <dbReference type="Proteomes" id="UP000596977"/>
    </source>
</evidence>
<dbReference type="InterPro" id="IPR004107">
    <property type="entry name" value="Integrase_SAM-like_N"/>
</dbReference>
<evidence type="ECO:0000313" key="6">
    <source>
        <dbReference type="EMBL" id="GGA47361.1"/>
    </source>
</evidence>
<protein>
    <submittedName>
        <fullName evidence="6">Integrase</fullName>
    </submittedName>
</protein>
<dbReference type="Proteomes" id="UP000596977">
    <property type="component" value="Unassembled WGS sequence"/>
</dbReference>
<dbReference type="Gene3D" id="1.10.443.10">
    <property type="entry name" value="Intergrase catalytic core"/>
    <property type="match status" value="1"/>
</dbReference>
<keyword evidence="2" id="KW-0229">DNA integration</keyword>
<reference evidence="6 7" key="1">
    <citation type="journal article" date="2014" name="Int. J. Syst. Evol. Microbiol.">
        <title>Complete genome sequence of Corynebacterium casei LMG S-19264T (=DSM 44701T), isolated from a smear-ripened cheese.</title>
        <authorList>
            <consortium name="US DOE Joint Genome Institute (JGI-PGF)"/>
            <person name="Walter F."/>
            <person name="Albersmeier A."/>
            <person name="Kalinowski J."/>
            <person name="Ruckert C."/>
        </authorList>
    </citation>
    <scope>NUCLEOTIDE SEQUENCE [LARGE SCALE GENOMIC DNA]</scope>
    <source>
        <strain evidence="6 7">CGMCC 1.15896</strain>
    </source>
</reference>
<organism evidence="6 7">
    <name type="scientific">Pelagibacterium lentulum</name>
    <dbReference type="NCBI Taxonomy" id="2029865"/>
    <lineage>
        <taxon>Bacteria</taxon>
        <taxon>Pseudomonadati</taxon>
        <taxon>Pseudomonadota</taxon>
        <taxon>Alphaproteobacteria</taxon>
        <taxon>Hyphomicrobiales</taxon>
        <taxon>Devosiaceae</taxon>
        <taxon>Pelagibacterium</taxon>
    </lineage>
</organism>
<dbReference type="InterPro" id="IPR050808">
    <property type="entry name" value="Phage_Integrase"/>
</dbReference>
<dbReference type="CDD" id="cd00796">
    <property type="entry name" value="INT_Rci_Hp1_C"/>
    <property type="match status" value="1"/>
</dbReference>
<dbReference type="AlphaFoldDB" id="A0A916R9E1"/>
<evidence type="ECO:0000256" key="4">
    <source>
        <dbReference type="ARBA" id="ARBA00023172"/>
    </source>
</evidence>
<proteinExistence type="inferred from homology"/>
<comment type="similarity">
    <text evidence="1">Belongs to the 'phage' integrase family.</text>
</comment>
<evidence type="ECO:0000259" key="5">
    <source>
        <dbReference type="PROSITE" id="PS51898"/>
    </source>
</evidence>
<dbReference type="OrthoDB" id="7615137at2"/>
<dbReference type="SUPFAM" id="SSF56349">
    <property type="entry name" value="DNA breaking-rejoining enzymes"/>
    <property type="match status" value="1"/>
</dbReference>
<dbReference type="InterPro" id="IPR025166">
    <property type="entry name" value="Integrase_DNA_bind_dom"/>
</dbReference>
<name>A0A916R9E1_9HYPH</name>
<keyword evidence="3" id="KW-0238">DNA-binding</keyword>
<sequence>MPVIKLGRRSVGGLERGVYYDSDLKGFGLRINASKTGTWFIEYRPGAGGRTIAKKRVTIGHLDRLSPEQAREAAAKALASVELGADPASAKAEERAALPFRKTVAEYIDKHVRTKRKERTAQYYDYILRLHIDPQIGSKRTNAITRADVSVMHGAIAKSSGKFVANRALAITSAVFNWLDPDAPNPARGIERFKEDGRERFLTNEEIAAIGEAMTEAETIGLPYRQGESKHSPKATTRRPPLPIHATNALRLLMLTGSRISEILNLEWSQVDMQRGLLFLPDSKTGRKTVVLSEAAIEVLRNTPRVGRFVIAGESAGEKDEKPRSDLKKPWAAICERANLDGVRLHDLRHTFASVGAGSGLGLPVIGKLLGHARAATTERYAHLATDASKRAADSIAGQIATALKGSTNG</sequence>
<dbReference type="InterPro" id="IPR010998">
    <property type="entry name" value="Integrase_recombinase_N"/>
</dbReference>
<dbReference type="Gene3D" id="3.30.160.390">
    <property type="entry name" value="Integrase, DNA-binding domain"/>
    <property type="match status" value="1"/>
</dbReference>
<dbReference type="Gene3D" id="1.10.150.130">
    <property type="match status" value="1"/>
</dbReference>
<dbReference type="Pfam" id="PF14659">
    <property type="entry name" value="Phage_int_SAM_3"/>
    <property type="match status" value="1"/>
</dbReference>
<dbReference type="Pfam" id="PF00589">
    <property type="entry name" value="Phage_integrase"/>
    <property type="match status" value="1"/>
</dbReference>
<dbReference type="PANTHER" id="PTHR30629:SF2">
    <property type="entry name" value="PROPHAGE INTEGRASE INTS-RELATED"/>
    <property type="match status" value="1"/>
</dbReference>
<evidence type="ECO:0000256" key="2">
    <source>
        <dbReference type="ARBA" id="ARBA00022908"/>
    </source>
</evidence>
<dbReference type="RefSeq" id="WP_127073877.1">
    <property type="nucleotide sequence ID" value="NZ_BMKB01000002.1"/>
</dbReference>
<gene>
    <name evidence="6" type="ORF">GCM10011499_16450</name>
</gene>
<dbReference type="GO" id="GO:0003677">
    <property type="term" value="F:DNA binding"/>
    <property type="evidence" value="ECO:0007669"/>
    <property type="project" value="UniProtKB-KW"/>
</dbReference>
<dbReference type="InterPro" id="IPR013762">
    <property type="entry name" value="Integrase-like_cat_sf"/>
</dbReference>
<evidence type="ECO:0000256" key="3">
    <source>
        <dbReference type="ARBA" id="ARBA00023125"/>
    </source>
</evidence>
<comment type="caution">
    <text evidence="6">The sequence shown here is derived from an EMBL/GenBank/DDBJ whole genome shotgun (WGS) entry which is preliminary data.</text>
</comment>
<dbReference type="InterPro" id="IPR002104">
    <property type="entry name" value="Integrase_catalytic"/>
</dbReference>
<accession>A0A916R9E1</accession>
<dbReference type="Pfam" id="PF13356">
    <property type="entry name" value="Arm-DNA-bind_3"/>
    <property type="match status" value="1"/>
</dbReference>
<dbReference type="EMBL" id="BMKB01000002">
    <property type="protein sequence ID" value="GGA47361.1"/>
    <property type="molecule type" value="Genomic_DNA"/>
</dbReference>
<keyword evidence="7" id="KW-1185">Reference proteome</keyword>